<dbReference type="SMART" id="SM00382">
    <property type="entry name" value="AAA"/>
    <property type="match status" value="1"/>
</dbReference>
<dbReference type="EMBL" id="JAVDSG010000001">
    <property type="protein sequence ID" value="MDR6592591.1"/>
    <property type="molecule type" value="Genomic_DNA"/>
</dbReference>
<feature type="transmembrane region" description="Helical" evidence="8">
    <location>
        <begin position="248"/>
        <end position="270"/>
    </location>
</feature>
<keyword evidence="3" id="KW-0547">Nucleotide-binding</keyword>
<evidence type="ECO:0000259" key="10">
    <source>
        <dbReference type="PROSITE" id="PS50929"/>
    </source>
</evidence>
<feature type="transmembrane region" description="Helical" evidence="8">
    <location>
        <begin position="145"/>
        <end position="163"/>
    </location>
</feature>
<keyword evidence="12" id="KW-1185">Reference proteome</keyword>
<feature type="region of interest" description="Disordered" evidence="7">
    <location>
        <begin position="576"/>
        <end position="600"/>
    </location>
</feature>
<dbReference type="PROSITE" id="PS50929">
    <property type="entry name" value="ABC_TM1F"/>
    <property type="match status" value="1"/>
</dbReference>
<gene>
    <name evidence="11" type="ORF">J2S66_000975</name>
</gene>
<comment type="subcellular location">
    <subcellularLocation>
        <location evidence="1">Cell membrane</location>
        <topology evidence="1">Multi-pass membrane protein</topology>
    </subcellularLocation>
</comment>
<keyword evidence="4 11" id="KW-0067">ATP-binding</keyword>
<feature type="compositionally biased region" description="Basic and acidic residues" evidence="7">
    <location>
        <begin position="579"/>
        <end position="590"/>
    </location>
</feature>
<keyword evidence="5 8" id="KW-1133">Transmembrane helix</keyword>
<dbReference type="SUPFAM" id="SSF90123">
    <property type="entry name" value="ABC transporter transmembrane region"/>
    <property type="match status" value="1"/>
</dbReference>
<sequence>MSATLPVAGSARVRAAAWGDLRADRAAVAGLLLLNGLASAAGLVGPWLLGRIVDAVRAGSGDVLGTVDRLALGVLVFTVVQTLLARWALAVGYRFGERTAGRVRERFLARTLALPPSVAEHVPAGELIARGSTDASVVATTLRRAVPEVLVALVQALFLIVAVLVLDPLLGLCGLVCLLGVGAALRWYLRRARPAYLTEAATGARLADVVTSTAKGARTIEALALEGRRAEAADTAVADARAARLRTLWLRTVLFPSFDVSCVLPVVGVLLVGGALHANGLVSVGVVVAATVYLRQLVGPLDTLVVWVEQLQGATASYARVEGLAEVPRDEPGPAAAPGNDRIEVSGVRYAYAGGRDVLRGVDLVVRPGERLALVGTSGAGKSTLARLLAGLDRPRTGSVTVGGTPVADLPPDRLREQVVLVTQDHHVFHDTVRDNLRVVKPGATDEELRAVLAAVGARWVGDLPQGLDTEVGADISLDGARAQQLSLARVVLADPHTLILDEATALLDPTTARETERSLGAVLRGRTVIAIAHRLQTAHDADRVAVLEAGELVELGTHDELVSAGGPYGRLWRSWHGGHGEPGGRDPGRRPGSARQGGR</sequence>
<dbReference type="InterPro" id="IPR003593">
    <property type="entry name" value="AAA+_ATPase"/>
</dbReference>
<evidence type="ECO:0000256" key="4">
    <source>
        <dbReference type="ARBA" id="ARBA00022840"/>
    </source>
</evidence>
<dbReference type="InterPro" id="IPR011527">
    <property type="entry name" value="ABC1_TM_dom"/>
</dbReference>
<evidence type="ECO:0000256" key="1">
    <source>
        <dbReference type="ARBA" id="ARBA00004651"/>
    </source>
</evidence>
<dbReference type="Pfam" id="PF00664">
    <property type="entry name" value="ABC_membrane"/>
    <property type="match status" value="1"/>
</dbReference>
<dbReference type="Proteomes" id="UP001268819">
    <property type="component" value="Unassembled WGS sequence"/>
</dbReference>
<feature type="transmembrane region" description="Helical" evidence="8">
    <location>
        <begin position="169"/>
        <end position="189"/>
    </location>
</feature>
<keyword evidence="2 8" id="KW-0812">Transmembrane</keyword>
<evidence type="ECO:0000259" key="9">
    <source>
        <dbReference type="PROSITE" id="PS50893"/>
    </source>
</evidence>
<dbReference type="InterPro" id="IPR036640">
    <property type="entry name" value="ABC1_TM_sf"/>
</dbReference>
<dbReference type="SUPFAM" id="SSF52540">
    <property type="entry name" value="P-loop containing nucleoside triphosphate hydrolases"/>
    <property type="match status" value="1"/>
</dbReference>
<feature type="domain" description="ABC transmembrane type-1" evidence="10">
    <location>
        <begin position="29"/>
        <end position="313"/>
    </location>
</feature>
<evidence type="ECO:0000256" key="2">
    <source>
        <dbReference type="ARBA" id="ARBA00022692"/>
    </source>
</evidence>
<dbReference type="RefSeq" id="WP_310304256.1">
    <property type="nucleotide sequence ID" value="NZ_BAAAXB010000001.1"/>
</dbReference>
<dbReference type="InterPro" id="IPR027417">
    <property type="entry name" value="P-loop_NTPase"/>
</dbReference>
<evidence type="ECO:0000313" key="11">
    <source>
        <dbReference type="EMBL" id="MDR6592591.1"/>
    </source>
</evidence>
<dbReference type="InterPro" id="IPR039421">
    <property type="entry name" value="Type_1_exporter"/>
</dbReference>
<dbReference type="PANTHER" id="PTHR43394:SF1">
    <property type="entry name" value="ATP-BINDING CASSETTE SUB-FAMILY B MEMBER 10, MITOCHONDRIAL"/>
    <property type="match status" value="1"/>
</dbReference>
<accession>A0ABU1PPK0</accession>
<dbReference type="PANTHER" id="PTHR43394">
    <property type="entry name" value="ATP-DEPENDENT PERMEASE MDL1, MITOCHONDRIAL"/>
    <property type="match status" value="1"/>
</dbReference>
<evidence type="ECO:0000256" key="3">
    <source>
        <dbReference type="ARBA" id="ARBA00022741"/>
    </source>
</evidence>
<dbReference type="CDD" id="cd07346">
    <property type="entry name" value="ABC_6TM_exporters"/>
    <property type="match status" value="1"/>
</dbReference>
<evidence type="ECO:0000313" key="12">
    <source>
        <dbReference type="Proteomes" id="UP001268819"/>
    </source>
</evidence>
<comment type="caution">
    <text evidence="11">The sequence shown here is derived from an EMBL/GenBank/DDBJ whole genome shotgun (WGS) entry which is preliminary data.</text>
</comment>
<dbReference type="GO" id="GO:0005524">
    <property type="term" value="F:ATP binding"/>
    <property type="evidence" value="ECO:0007669"/>
    <property type="project" value="UniProtKB-KW"/>
</dbReference>
<name>A0ABU1PPK0_9PSEU</name>
<feature type="transmembrane region" description="Helical" evidence="8">
    <location>
        <begin position="26"/>
        <end position="49"/>
    </location>
</feature>
<proteinExistence type="predicted"/>
<dbReference type="PROSITE" id="PS50893">
    <property type="entry name" value="ABC_TRANSPORTER_2"/>
    <property type="match status" value="1"/>
</dbReference>
<evidence type="ECO:0000256" key="8">
    <source>
        <dbReference type="SAM" id="Phobius"/>
    </source>
</evidence>
<feature type="transmembrane region" description="Helical" evidence="8">
    <location>
        <begin position="69"/>
        <end position="89"/>
    </location>
</feature>
<dbReference type="Gene3D" id="3.40.50.300">
    <property type="entry name" value="P-loop containing nucleotide triphosphate hydrolases"/>
    <property type="match status" value="1"/>
</dbReference>
<dbReference type="Gene3D" id="1.20.1560.10">
    <property type="entry name" value="ABC transporter type 1, transmembrane domain"/>
    <property type="match status" value="1"/>
</dbReference>
<reference evidence="11 12" key="1">
    <citation type="submission" date="2023-07" db="EMBL/GenBank/DDBJ databases">
        <title>Sequencing the genomes of 1000 actinobacteria strains.</title>
        <authorList>
            <person name="Klenk H.-P."/>
        </authorList>
    </citation>
    <scope>NUCLEOTIDE SEQUENCE [LARGE SCALE GENOMIC DNA]</scope>
    <source>
        <strain evidence="11 12">DSM 43749</strain>
    </source>
</reference>
<evidence type="ECO:0000256" key="7">
    <source>
        <dbReference type="SAM" id="MobiDB-lite"/>
    </source>
</evidence>
<organism evidence="11 12">
    <name type="scientific">Saccharothrix longispora</name>
    <dbReference type="NCBI Taxonomy" id="33920"/>
    <lineage>
        <taxon>Bacteria</taxon>
        <taxon>Bacillati</taxon>
        <taxon>Actinomycetota</taxon>
        <taxon>Actinomycetes</taxon>
        <taxon>Pseudonocardiales</taxon>
        <taxon>Pseudonocardiaceae</taxon>
        <taxon>Saccharothrix</taxon>
    </lineage>
</organism>
<keyword evidence="6 8" id="KW-0472">Membrane</keyword>
<evidence type="ECO:0000256" key="5">
    <source>
        <dbReference type="ARBA" id="ARBA00022989"/>
    </source>
</evidence>
<protein>
    <submittedName>
        <fullName evidence="11">ATP-binding cassette subfamily C protein</fullName>
    </submittedName>
</protein>
<dbReference type="Pfam" id="PF00005">
    <property type="entry name" value="ABC_tran"/>
    <property type="match status" value="1"/>
</dbReference>
<dbReference type="InterPro" id="IPR003439">
    <property type="entry name" value="ABC_transporter-like_ATP-bd"/>
</dbReference>
<evidence type="ECO:0000256" key="6">
    <source>
        <dbReference type="ARBA" id="ARBA00023136"/>
    </source>
</evidence>
<feature type="domain" description="ABC transporter" evidence="9">
    <location>
        <begin position="343"/>
        <end position="575"/>
    </location>
</feature>